<feature type="region of interest" description="Disordered" evidence="1">
    <location>
        <begin position="59"/>
        <end position="79"/>
    </location>
</feature>
<evidence type="ECO:0000313" key="3">
    <source>
        <dbReference type="Proteomes" id="UP001634007"/>
    </source>
</evidence>
<dbReference type="EMBL" id="JBJKBG010000011">
    <property type="protein sequence ID" value="KAL3716144.1"/>
    <property type="molecule type" value="Genomic_DNA"/>
</dbReference>
<accession>A0ABD3IPN3</accession>
<reference evidence="2 3" key="1">
    <citation type="submission" date="2024-11" db="EMBL/GenBank/DDBJ databases">
        <title>Chromosome-level genome assembly of Eucalyptus globulus Labill. provides insights into its genome evolution.</title>
        <authorList>
            <person name="Li X."/>
        </authorList>
    </citation>
    <scope>NUCLEOTIDE SEQUENCE [LARGE SCALE GENOMIC DNA]</scope>
    <source>
        <strain evidence="2">CL2024</strain>
        <tissue evidence="2">Fresh tender leaves</tissue>
    </source>
</reference>
<proteinExistence type="predicted"/>
<sequence length="306" mass="33452">MVGFVRAKRGSDLLDAQARARLVGADLRRLSADSSGSEHDGEDDSPCLSELVHGFLEVEPDDPAASRSPSDCDSDSDRADSAADWTDAIECALEQALARNADSYRSLLLSHVSKAIEVFSGLRSNKPALRRNVMSYLREIGYNAAICKTKWDSSGGLTAGSYEFIDVVRPEPSAGGCPSRHFVDVDFDGQFAIARPAPEYTRLLQRVPRVFVGRIEDLKRIVRAMCDGARRSLKSRGLSLPPWRKNRYMQNKWVGPFRRTTNSSPASTFAHAAAGVAATTSVGTAVMCRSVGFDQSMSGRLFVRTR</sequence>
<dbReference type="PANTHER" id="PTHR31579:SF84">
    <property type="entry name" value="F21O3.6 PROTEIN"/>
    <property type="match status" value="1"/>
</dbReference>
<gene>
    <name evidence="2" type="ORF">ACJRO7_007848</name>
</gene>
<dbReference type="Proteomes" id="UP001634007">
    <property type="component" value="Unassembled WGS sequence"/>
</dbReference>
<dbReference type="NCBIfam" id="TIGR01615">
    <property type="entry name" value="A_thal_3542"/>
    <property type="match status" value="1"/>
</dbReference>
<evidence type="ECO:0000313" key="2">
    <source>
        <dbReference type="EMBL" id="KAL3716144.1"/>
    </source>
</evidence>
<evidence type="ECO:0000256" key="1">
    <source>
        <dbReference type="SAM" id="MobiDB-lite"/>
    </source>
</evidence>
<dbReference type="InterPro" id="IPR006502">
    <property type="entry name" value="PDDEXK-like"/>
</dbReference>
<keyword evidence="3" id="KW-1185">Reference proteome</keyword>
<protein>
    <recommendedName>
        <fullName evidence="4">DUF506 family protein</fullName>
    </recommendedName>
</protein>
<dbReference type="AlphaFoldDB" id="A0ABD3IPN3"/>
<comment type="caution">
    <text evidence="2">The sequence shown here is derived from an EMBL/GenBank/DDBJ whole genome shotgun (WGS) entry which is preliminary data.</text>
</comment>
<dbReference type="PANTHER" id="PTHR31579">
    <property type="entry name" value="OS03G0796600 PROTEIN"/>
    <property type="match status" value="1"/>
</dbReference>
<evidence type="ECO:0008006" key="4">
    <source>
        <dbReference type="Google" id="ProtNLM"/>
    </source>
</evidence>
<organism evidence="2 3">
    <name type="scientific">Eucalyptus globulus</name>
    <name type="common">Tasmanian blue gum</name>
    <dbReference type="NCBI Taxonomy" id="34317"/>
    <lineage>
        <taxon>Eukaryota</taxon>
        <taxon>Viridiplantae</taxon>
        <taxon>Streptophyta</taxon>
        <taxon>Embryophyta</taxon>
        <taxon>Tracheophyta</taxon>
        <taxon>Spermatophyta</taxon>
        <taxon>Magnoliopsida</taxon>
        <taxon>eudicotyledons</taxon>
        <taxon>Gunneridae</taxon>
        <taxon>Pentapetalae</taxon>
        <taxon>rosids</taxon>
        <taxon>malvids</taxon>
        <taxon>Myrtales</taxon>
        <taxon>Myrtaceae</taxon>
        <taxon>Myrtoideae</taxon>
        <taxon>Eucalypteae</taxon>
        <taxon>Eucalyptus</taxon>
    </lineage>
</organism>
<dbReference type="Pfam" id="PF04720">
    <property type="entry name" value="PDDEXK_6"/>
    <property type="match status" value="1"/>
</dbReference>
<name>A0ABD3IPN3_EUCGL</name>